<feature type="transmembrane region" description="Helical" evidence="7">
    <location>
        <begin position="29"/>
        <end position="53"/>
    </location>
</feature>
<dbReference type="Gene3D" id="3.40.50.300">
    <property type="entry name" value="P-loop containing nucleotide triphosphate hydrolases"/>
    <property type="match status" value="1"/>
</dbReference>
<evidence type="ECO:0000259" key="9">
    <source>
        <dbReference type="PROSITE" id="PS50929"/>
    </source>
</evidence>
<dbReference type="EMBL" id="CP006841">
    <property type="protein sequence ID" value="ALA66662.1"/>
    <property type="molecule type" value="Genomic_DNA"/>
</dbReference>
<dbReference type="SUPFAM" id="SSF90123">
    <property type="entry name" value="ABC transporter transmembrane region"/>
    <property type="match status" value="1"/>
</dbReference>
<keyword evidence="2 7" id="KW-0812">Transmembrane</keyword>
<sequence length="598" mass="64076">MSVVLPTASRREASRDVCAILRKDWKSSAAAVTFTFAGALLSLLPVLLLAQVIDEVVSGDAISGFGFVMFWVALAIAGSAVVSGLAEAYTGVTIARVVARLRERAVASVLNLPPATVALFGRGEILGRVGADIAVLVASARKSVPSTLSALMMVIVASMGIAGVDWRLALAGLTGIPFYYLGLRWYLPRSAPLYQRQRRLESGVIGSLQSAIDGIRTVRSHRLAPARKSVISYHAAESRDTSIASFRVFSGLVGRENFAEFMGLSALSVVGWLLFKNGEVSVGDIAAALILFHRQFVPIGTILFTFDELQRSGAALTRIVGLTHFVRHDPPRPLSQQSIPTQAPVLDVRGLNYSYSDGPKVLKGLDFTVEAGQTVCLVGRSGAGKSTVAGILSGTLELAERGVITVDGRDVVDMSDEERSGMFCVAAQENYVFSMSVRENLRLAQEAASDAEIWHALHLTGADQWCASLRHEDKQGLDTMLGEGGLHIDAVAAQRMALARVALSRAGVVILDESTSEGDAEPNDMEESLHPFGMTLEDAAHAALRDRTAIVIAHRLSQARSADRVLVMERGEIVETGSHDELIGQRGAYADMWAAWNV</sequence>
<dbReference type="PANTHER" id="PTHR43394">
    <property type="entry name" value="ATP-DEPENDENT PERMEASE MDL1, MITOCHONDRIAL"/>
    <property type="match status" value="1"/>
</dbReference>
<dbReference type="GO" id="GO:0015421">
    <property type="term" value="F:ABC-type oligopeptide transporter activity"/>
    <property type="evidence" value="ECO:0007669"/>
    <property type="project" value="TreeGrafter"/>
</dbReference>
<feature type="transmembrane region" description="Helical" evidence="7">
    <location>
        <begin position="65"/>
        <end position="86"/>
    </location>
</feature>
<name>A0A0K2GXY9_9CORY</name>
<dbReference type="Pfam" id="PF00005">
    <property type="entry name" value="ABC_tran"/>
    <property type="match status" value="1"/>
</dbReference>
<dbReference type="Proteomes" id="UP000058446">
    <property type="component" value="Chromosome"/>
</dbReference>
<dbReference type="Gene3D" id="1.20.1560.10">
    <property type="entry name" value="ABC transporter type 1, transmembrane domain"/>
    <property type="match status" value="1"/>
</dbReference>
<feature type="transmembrane region" description="Helical" evidence="7">
    <location>
        <begin position="144"/>
        <end position="162"/>
    </location>
</feature>
<evidence type="ECO:0000256" key="7">
    <source>
        <dbReference type="SAM" id="Phobius"/>
    </source>
</evidence>
<dbReference type="GO" id="GO:0016887">
    <property type="term" value="F:ATP hydrolysis activity"/>
    <property type="evidence" value="ECO:0007669"/>
    <property type="project" value="InterPro"/>
</dbReference>
<dbReference type="GO" id="GO:0005524">
    <property type="term" value="F:ATP binding"/>
    <property type="evidence" value="ECO:0007669"/>
    <property type="project" value="UniProtKB-KW"/>
</dbReference>
<dbReference type="InterPro" id="IPR036640">
    <property type="entry name" value="ABC1_TM_sf"/>
</dbReference>
<keyword evidence="6 7" id="KW-0472">Membrane</keyword>
<proteinExistence type="predicted"/>
<dbReference type="PROSITE" id="PS50893">
    <property type="entry name" value="ABC_TRANSPORTER_2"/>
    <property type="match status" value="1"/>
</dbReference>
<dbReference type="InterPro" id="IPR027417">
    <property type="entry name" value="P-loop_NTPase"/>
</dbReference>
<accession>A0A0K2GXY9</accession>
<dbReference type="SMART" id="SM00382">
    <property type="entry name" value="AAA"/>
    <property type="match status" value="1"/>
</dbReference>
<dbReference type="Pfam" id="PF00664">
    <property type="entry name" value="ABC_membrane"/>
    <property type="match status" value="1"/>
</dbReference>
<dbReference type="PANTHER" id="PTHR43394:SF1">
    <property type="entry name" value="ATP-BINDING CASSETTE SUB-FAMILY B MEMBER 10, MITOCHONDRIAL"/>
    <property type="match status" value="1"/>
</dbReference>
<evidence type="ECO:0000256" key="4">
    <source>
        <dbReference type="ARBA" id="ARBA00022840"/>
    </source>
</evidence>
<dbReference type="InterPro" id="IPR003439">
    <property type="entry name" value="ABC_transporter-like_ATP-bd"/>
</dbReference>
<evidence type="ECO:0000259" key="8">
    <source>
        <dbReference type="PROSITE" id="PS50893"/>
    </source>
</evidence>
<evidence type="ECO:0000313" key="10">
    <source>
        <dbReference type="EMBL" id="ALA66662.1"/>
    </source>
</evidence>
<keyword evidence="11" id="KW-1185">Reference proteome</keyword>
<dbReference type="SUPFAM" id="SSF52540">
    <property type="entry name" value="P-loop containing nucleoside triphosphate hydrolases"/>
    <property type="match status" value="1"/>
</dbReference>
<protein>
    <submittedName>
        <fullName evidence="10">ABC transporter</fullName>
    </submittedName>
</protein>
<reference evidence="10 11" key="1">
    <citation type="submission" date="2013-10" db="EMBL/GenBank/DDBJ databases">
        <title>Complete genome sequence of Corynebacterium lactis DSM 45799(T), isolated from raw cow milk.</title>
        <authorList>
            <person name="Ruckert C."/>
            <person name="Albersmeier A."/>
            <person name="Lipski A."/>
            <person name="Kalinowski J."/>
        </authorList>
    </citation>
    <scope>NUCLEOTIDE SEQUENCE [LARGE SCALE GENOMIC DNA]</scope>
    <source>
        <strain evidence="10 11">RW2-5</strain>
    </source>
</reference>
<evidence type="ECO:0000256" key="6">
    <source>
        <dbReference type="ARBA" id="ARBA00023136"/>
    </source>
</evidence>
<organism evidence="10 11">
    <name type="scientific">Corynebacterium lactis RW2-5</name>
    <dbReference type="NCBI Taxonomy" id="1408189"/>
    <lineage>
        <taxon>Bacteria</taxon>
        <taxon>Bacillati</taxon>
        <taxon>Actinomycetota</taxon>
        <taxon>Actinomycetes</taxon>
        <taxon>Mycobacteriales</taxon>
        <taxon>Corynebacteriaceae</taxon>
        <taxon>Corynebacterium</taxon>
    </lineage>
</organism>
<evidence type="ECO:0000313" key="11">
    <source>
        <dbReference type="Proteomes" id="UP000058446"/>
    </source>
</evidence>
<dbReference type="KEGG" id="clw:CLAC_01715"/>
<comment type="subcellular location">
    <subcellularLocation>
        <location evidence="1">Cell membrane</location>
        <topology evidence="1">Multi-pass membrane protein</topology>
    </subcellularLocation>
</comment>
<evidence type="ECO:0000256" key="1">
    <source>
        <dbReference type="ARBA" id="ARBA00004651"/>
    </source>
</evidence>
<dbReference type="STRING" id="1408189.CLAC_01715"/>
<evidence type="ECO:0000256" key="2">
    <source>
        <dbReference type="ARBA" id="ARBA00022692"/>
    </source>
</evidence>
<dbReference type="GO" id="GO:0005886">
    <property type="term" value="C:plasma membrane"/>
    <property type="evidence" value="ECO:0007669"/>
    <property type="project" value="UniProtKB-SubCell"/>
</dbReference>
<dbReference type="PROSITE" id="PS50929">
    <property type="entry name" value="ABC_TM1F"/>
    <property type="match status" value="1"/>
</dbReference>
<dbReference type="InterPro" id="IPR039421">
    <property type="entry name" value="Type_1_exporter"/>
</dbReference>
<dbReference type="OrthoDB" id="9806127at2"/>
<dbReference type="AlphaFoldDB" id="A0A0K2GXY9"/>
<evidence type="ECO:0000256" key="5">
    <source>
        <dbReference type="ARBA" id="ARBA00022989"/>
    </source>
</evidence>
<keyword evidence="5 7" id="KW-1133">Transmembrane helix</keyword>
<dbReference type="PATRIC" id="fig|1408189.4.peg.342"/>
<keyword evidence="4" id="KW-0067">ATP-binding</keyword>
<feature type="domain" description="ABC transmembrane type-1" evidence="9">
    <location>
        <begin position="29"/>
        <end position="311"/>
    </location>
</feature>
<feature type="domain" description="ABC transporter" evidence="8">
    <location>
        <begin position="346"/>
        <end position="595"/>
    </location>
</feature>
<dbReference type="InterPro" id="IPR003593">
    <property type="entry name" value="AAA+_ATPase"/>
</dbReference>
<dbReference type="CDD" id="cd07346">
    <property type="entry name" value="ABC_6TM_exporters"/>
    <property type="match status" value="1"/>
</dbReference>
<keyword evidence="3" id="KW-0547">Nucleotide-binding</keyword>
<evidence type="ECO:0000256" key="3">
    <source>
        <dbReference type="ARBA" id="ARBA00022741"/>
    </source>
</evidence>
<dbReference type="InterPro" id="IPR011527">
    <property type="entry name" value="ABC1_TM_dom"/>
</dbReference>
<gene>
    <name evidence="10" type="ORF">CLAC_01715</name>
</gene>